<organism evidence="2 3">
    <name type="scientific">Desulfotomaculum nigrificans (strain DSM 14880 / VKM B-2319 / CO-1-SRB)</name>
    <name type="common">Desulfotomaculum carboxydivorans</name>
    <dbReference type="NCBI Taxonomy" id="868595"/>
    <lineage>
        <taxon>Bacteria</taxon>
        <taxon>Bacillati</taxon>
        <taxon>Bacillota</taxon>
        <taxon>Clostridia</taxon>
        <taxon>Eubacteriales</taxon>
        <taxon>Desulfotomaculaceae</taxon>
        <taxon>Desulfotomaculum</taxon>
    </lineage>
</organism>
<feature type="transmembrane region" description="Helical" evidence="1">
    <location>
        <begin position="170"/>
        <end position="190"/>
    </location>
</feature>
<dbReference type="PANTHER" id="PTHR40042">
    <property type="entry name" value="HYPOTHETICAL MEMBRANE SPANNING PROTEIN"/>
    <property type="match status" value="1"/>
</dbReference>
<keyword evidence="1" id="KW-0472">Membrane</keyword>
<evidence type="ECO:0000256" key="1">
    <source>
        <dbReference type="SAM" id="Phobius"/>
    </source>
</evidence>
<keyword evidence="1" id="KW-0812">Transmembrane</keyword>
<gene>
    <name evidence="2" type="ordered locus">Desca_2514</name>
</gene>
<feature type="transmembrane region" description="Helical" evidence="1">
    <location>
        <begin position="20"/>
        <end position="39"/>
    </location>
</feature>
<dbReference type="RefSeq" id="WP_013810780.1">
    <property type="nucleotide sequence ID" value="NC_015565.1"/>
</dbReference>
<dbReference type="PANTHER" id="PTHR40042:SF1">
    <property type="entry name" value="DUF1405 DOMAIN-CONTAINING PROTEIN"/>
    <property type="match status" value="1"/>
</dbReference>
<evidence type="ECO:0000313" key="2">
    <source>
        <dbReference type="EMBL" id="AEF95340.1"/>
    </source>
</evidence>
<proteinExistence type="predicted"/>
<dbReference type="EMBL" id="CP002736">
    <property type="protein sequence ID" value="AEF95340.1"/>
    <property type="molecule type" value="Genomic_DNA"/>
</dbReference>
<name>F6B4W8_DESCC</name>
<keyword evidence="3" id="KW-1185">Reference proteome</keyword>
<feature type="transmembrane region" description="Helical" evidence="1">
    <location>
        <begin position="82"/>
        <end position="102"/>
    </location>
</feature>
<evidence type="ECO:0008006" key="4">
    <source>
        <dbReference type="Google" id="ProtNLM"/>
    </source>
</evidence>
<reference evidence="2" key="1">
    <citation type="submission" date="2011-05" db="EMBL/GenBank/DDBJ databases">
        <title>Complete sequence of Desulfotomaculum carboxydivorans CO-1-SRB.</title>
        <authorList>
            <consortium name="US DOE Joint Genome Institute"/>
            <person name="Lucas S."/>
            <person name="Han J."/>
            <person name="Lapidus A."/>
            <person name="Cheng J.-F."/>
            <person name="Goodwin L."/>
            <person name="Pitluck S."/>
            <person name="Peters L."/>
            <person name="Mikhailova N."/>
            <person name="Lu M."/>
            <person name="Han C."/>
            <person name="Tapia R."/>
            <person name="Land M."/>
            <person name="Hauser L."/>
            <person name="Kyrpides N."/>
            <person name="Ivanova N."/>
            <person name="Pagani I."/>
            <person name="Stams A."/>
            <person name="Plugge C."/>
            <person name="Muyzer G."/>
            <person name="Kuever J."/>
            <person name="Parshina S."/>
            <person name="Ivanova A."/>
            <person name="Nazina T."/>
            <person name="Woyke T."/>
        </authorList>
    </citation>
    <scope>NUCLEOTIDE SEQUENCE [LARGE SCALE GENOMIC DNA]</scope>
    <source>
        <strain evidence="2">CO-1-SRB</strain>
    </source>
</reference>
<dbReference type="KEGG" id="dca:Desca_2514"/>
<dbReference type="STRING" id="868595.Desca_2514"/>
<feature type="transmembrane region" description="Helical" evidence="1">
    <location>
        <begin position="59"/>
        <end position="75"/>
    </location>
</feature>
<keyword evidence="1" id="KW-1133">Transmembrane helix</keyword>
<dbReference type="Proteomes" id="UP000009226">
    <property type="component" value="Chromosome"/>
</dbReference>
<dbReference type="eggNOG" id="COG4347">
    <property type="taxonomic scope" value="Bacteria"/>
</dbReference>
<dbReference type="AlphaFoldDB" id="F6B4W8"/>
<dbReference type="HOGENOM" id="CLU_103291_0_0_9"/>
<sequence>MGQLIKLWRQFWANPWQARFTVPLLVINIAGSLYGFYWYHQQLAATPPVFWPVVPDSPLATTFLSLLLLAGLLGSRPAILRALAGVACIKYGLWAVYIISQYWYIGGSVEPEQIMLWVSHLGMVLQGWAYLRGWSAPRAAMLLTVGWLVLNDLMDYTLNLHPYLFAESQLAVAETAAVVLTLLCALLLLIQHINFKRWNLV</sequence>
<dbReference type="Pfam" id="PF07187">
    <property type="entry name" value="DUF1405"/>
    <property type="match status" value="1"/>
</dbReference>
<dbReference type="InterPro" id="IPR009845">
    <property type="entry name" value="DUF1405"/>
</dbReference>
<accession>F6B4W8</accession>
<evidence type="ECO:0000313" key="3">
    <source>
        <dbReference type="Proteomes" id="UP000009226"/>
    </source>
</evidence>
<protein>
    <recommendedName>
        <fullName evidence="4">DUF1405 domain-containing protein</fullName>
    </recommendedName>
</protein>